<protein>
    <submittedName>
        <fullName evidence="2">Long-chain acyl-CoA synthetase</fullName>
    </submittedName>
</protein>
<dbReference type="InterPro" id="IPR020845">
    <property type="entry name" value="AMP-binding_CS"/>
</dbReference>
<dbReference type="GO" id="GO:0006631">
    <property type="term" value="P:fatty acid metabolic process"/>
    <property type="evidence" value="ECO:0007669"/>
    <property type="project" value="TreeGrafter"/>
</dbReference>
<feature type="domain" description="AMP-dependent synthetase/ligase" evidence="1">
    <location>
        <begin position="11"/>
        <end position="335"/>
    </location>
</feature>
<reference evidence="3" key="1">
    <citation type="submission" date="2014-11" db="EMBL/GenBank/DDBJ databases">
        <title>Draft genome sequence of Hydrogenophaga intermedia S1.</title>
        <authorList>
            <person name="Gan H.M."/>
            <person name="Chew T.H."/>
            <person name="Stolz A."/>
        </authorList>
    </citation>
    <scope>NUCLEOTIDE SEQUENCE [LARGE SCALE GENOMIC DNA]</scope>
    <source>
        <strain evidence="3">S1</strain>
    </source>
</reference>
<keyword evidence="3" id="KW-1185">Reference proteome</keyword>
<gene>
    <name evidence="2" type="ORF">BN948_02484</name>
</gene>
<name>A0A1L1PJC5_HYDIT</name>
<sequence length="496" mass="52290">MTPAHPSAHFWQTLASHGERLAITDGTRCLDYADLMLQVQRRRAQLAGFGARRVALALDNGIDWVLWDLALLAEGLVCVPVPGFFSVAQQRHVVDSAGVDTLIGEPAPWSQDAGFHPVAPSLSQRPVPIAPPVPAGTVKITYTSGTTGLPKGVCLDAASMLAVAASLWHLVGASGARRHLAVLPLATLLENVAGVYAPLLGGACTELRPMAEIGLQGASGLDLPRLLARLGESQPDSLILLPQLLQALVAAAERGWAPPPSLRFIAVGGGHVAPSLLRRAAAARLPVFEGYGLSECASVVCLNAPGDNRIGSVGRPLPHARVRLADDGEVLVRGACFLGYLGEASQGTDASDWLATGDLGHFDEAGHLVLQGRKKHQFITAYGRNVNPEWVETELTQQAPIAQAWLYGEALPENLAVLVPRHAGVSDAELAAAVAAVNGTLPDYARAHHWRRADQPFTAANGLATSNGRLRREALRAHYATALAALDPLSPIQDIA</sequence>
<dbReference type="RefSeq" id="WP_009517959.1">
    <property type="nucleotide sequence ID" value="NZ_CCAE010000018.1"/>
</dbReference>
<evidence type="ECO:0000313" key="3">
    <source>
        <dbReference type="Proteomes" id="UP000028878"/>
    </source>
</evidence>
<evidence type="ECO:0000313" key="2">
    <source>
        <dbReference type="EMBL" id="CDN88053.1"/>
    </source>
</evidence>
<dbReference type="SUPFAM" id="SSF56801">
    <property type="entry name" value="Acetyl-CoA synthetase-like"/>
    <property type="match status" value="1"/>
</dbReference>
<dbReference type="AlphaFoldDB" id="A0A1L1PJC5"/>
<dbReference type="GO" id="GO:0031956">
    <property type="term" value="F:medium-chain fatty acid-CoA ligase activity"/>
    <property type="evidence" value="ECO:0007669"/>
    <property type="project" value="TreeGrafter"/>
</dbReference>
<dbReference type="PROSITE" id="PS00455">
    <property type="entry name" value="AMP_BINDING"/>
    <property type="match status" value="1"/>
</dbReference>
<evidence type="ECO:0000259" key="1">
    <source>
        <dbReference type="Pfam" id="PF00501"/>
    </source>
</evidence>
<dbReference type="Pfam" id="PF00501">
    <property type="entry name" value="AMP-binding"/>
    <property type="match status" value="1"/>
</dbReference>
<dbReference type="InterPro" id="IPR000873">
    <property type="entry name" value="AMP-dep_synth/lig_dom"/>
</dbReference>
<dbReference type="PANTHER" id="PTHR43201">
    <property type="entry name" value="ACYL-COA SYNTHETASE"/>
    <property type="match status" value="1"/>
</dbReference>
<accession>A0A1L1PJC5</accession>
<organism evidence="2 3">
    <name type="scientific">Hydrogenophaga intermedia</name>
    <dbReference type="NCBI Taxonomy" id="65786"/>
    <lineage>
        <taxon>Bacteria</taxon>
        <taxon>Pseudomonadati</taxon>
        <taxon>Pseudomonadota</taxon>
        <taxon>Betaproteobacteria</taxon>
        <taxon>Burkholderiales</taxon>
        <taxon>Comamonadaceae</taxon>
        <taxon>Hydrogenophaga</taxon>
    </lineage>
</organism>
<dbReference type="PANTHER" id="PTHR43201:SF32">
    <property type="entry name" value="2-SUCCINYLBENZOATE--COA LIGASE, CHLOROPLASTIC_PEROXISOMAL"/>
    <property type="match status" value="1"/>
</dbReference>
<dbReference type="Proteomes" id="UP000028878">
    <property type="component" value="Unassembled WGS sequence"/>
</dbReference>
<proteinExistence type="predicted"/>
<dbReference type="InterPro" id="IPR042099">
    <property type="entry name" value="ANL_N_sf"/>
</dbReference>
<dbReference type="Gene3D" id="3.40.50.12780">
    <property type="entry name" value="N-terminal domain of ligase-like"/>
    <property type="match status" value="1"/>
</dbReference>
<dbReference type="EMBL" id="CCAE010000018">
    <property type="protein sequence ID" value="CDN88053.1"/>
    <property type="molecule type" value="Genomic_DNA"/>
</dbReference>